<sequence>MELLGAARRLRPCRWAGPDRAGPGSSLSRSSGIGERLSRARPLARGRCPSGGPQRTRVPRRGPRPGRSLADCGCGPEPGGAQRPAPKPLWSSWDATGGLSTAHVGSVGPRWTAGGPGNEHTGPDDSLARDGRRDPTAAPVGTLGEDGLRNNGGDSRRARLPPSVVLGVAGGVPVTPPEATGT</sequence>
<evidence type="ECO:0000313" key="3">
    <source>
        <dbReference type="Proteomes" id="UP001066276"/>
    </source>
</evidence>
<feature type="region of interest" description="Disordered" evidence="1">
    <location>
        <begin position="1"/>
        <end position="182"/>
    </location>
</feature>
<reference evidence="2" key="1">
    <citation type="journal article" date="2022" name="bioRxiv">
        <title>Sequencing and chromosome-scale assembly of the giantPleurodeles waltlgenome.</title>
        <authorList>
            <person name="Brown T."/>
            <person name="Elewa A."/>
            <person name="Iarovenko S."/>
            <person name="Subramanian E."/>
            <person name="Araus A.J."/>
            <person name="Petzold A."/>
            <person name="Susuki M."/>
            <person name="Suzuki K.-i.T."/>
            <person name="Hayashi T."/>
            <person name="Toyoda A."/>
            <person name="Oliveira C."/>
            <person name="Osipova E."/>
            <person name="Leigh N.D."/>
            <person name="Simon A."/>
            <person name="Yun M.H."/>
        </authorList>
    </citation>
    <scope>NUCLEOTIDE SEQUENCE</scope>
    <source>
        <strain evidence="2">20211129_DDA</strain>
        <tissue evidence="2">Liver</tissue>
    </source>
</reference>
<organism evidence="2 3">
    <name type="scientific">Pleurodeles waltl</name>
    <name type="common">Iberian ribbed newt</name>
    <dbReference type="NCBI Taxonomy" id="8319"/>
    <lineage>
        <taxon>Eukaryota</taxon>
        <taxon>Metazoa</taxon>
        <taxon>Chordata</taxon>
        <taxon>Craniata</taxon>
        <taxon>Vertebrata</taxon>
        <taxon>Euteleostomi</taxon>
        <taxon>Amphibia</taxon>
        <taxon>Batrachia</taxon>
        <taxon>Caudata</taxon>
        <taxon>Salamandroidea</taxon>
        <taxon>Salamandridae</taxon>
        <taxon>Pleurodelinae</taxon>
        <taxon>Pleurodeles</taxon>
    </lineage>
</organism>
<comment type="caution">
    <text evidence="2">The sequence shown here is derived from an EMBL/GenBank/DDBJ whole genome shotgun (WGS) entry which is preliminary data.</text>
</comment>
<dbReference type="Proteomes" id="UP001066276">
    <property type="component" value="Chromosome 5"/>
</dbReference>
<keyword evidence="3" id="KW-1185">Reference proteome</keyword>
<evidence type="ECO:0000313" key="2">
    <source>
        <dbReference type="EMBL" id="KAJ1149998.1"/>
    </source>
</evidence>
<accession>A0AAV7RGE0</accession>
<protein>
    <submittedName>
        <fullName evidence="2">Uncharacterized protein</fullName>
    </submittedName>
</protein>
<feature type="compositionally biased region" description="Basic and acidic residues" evidence="1">
    <location>
        <begin position="121"/>
        <end position="135"/>
    </location>
</feature>
<name>A0AAV7RGE0_PLEWA</name>
<gene>
    <name evidence="2" type="ORF">NDU88_002796</name>
</gene>
<dbReference type="EMBL" id="JANPWB010000009">
    <property type="protein sequence ID" value="KAJ1149998.1"/>
    <property type="molecule type" value="Genomic_DNA"/>
</dbReference>
<dbReference type="AlphaFoldDB" id="A0AAV7RGE0"/>
<evidence type="ECO:0000256" key="1">
    <source>
        <dbReference type="SAM" id="MobiDB-lite"/>
    </source>
</evidence>
<proteinExistence type="predicted"/>